<organism evidence="1 2">
    <name type="scientific">Heterorhabditis bacteriophora</name>
    <name type="common">Entomopathogenic nematode worm</name>
    <dbReference type="NCBI Taxonomy" id="37862"/>
    <lineage>
        <taxon>Eukaryota</taxon>
        <taxon>Metazoa</taxon>
        <taxon>Ecdysozoa</taxon>
        <taxon>Nematoda</taxon>
        <taxon>Chromadorea</taxon>
        <taxon>Rhabditida</taxon>
        <taxon>Rhabditina</taxon>
        <taxon>Rhabditomorpha</taxon>
        <taxon>Strongyloidea</taxon>
        <taxon>Heterorhabditidae</taxon>
        <taxon>Heterorhabditis</taxon>
    </lineage>
</organism>
<dbReference type="Proteomes" id="UP000095283">
    <property type="component" value="Unplaced"/>
</dbReference>
<reference evidence="2" key="1">
    <citation type="submission" date="2016-11" db="UniProtKB">
        <authorList>
            <consortium name="WormBaseParasite"/>
        </authorList>
    </citation>
    <scope>IDENTIFICATION</scope>
</reference>
<keyword evidence="1" id="KW-1185">Reference proteome</keyword>
<protein>
    <submittedName>
        <fullName evidence="2">Secreted protein</fullName>
    </submittedName>
</protein>
<dbReference type="WBParaSite" id="Hba_18426">
    <property type="protein sequence ID" value="Hba_18426"/>
    <property type="gene ID" value="Hba_18426"/>
</dbReference>
<sequence>MHVLFSFWDEGNWFFACVSSSQTPNMAFCSKQHEKDDTGINFLSLCLLISISNQPYHSTVIAIHGIHSCISTLQLS</sequence>
<accession>A0A1I7XLL6</accession>
<name>A0A1I7XLL6_HETBA</name>
<dbReference type="AlphaFoldDB" id="A0A1I7XLL6"/>
<evidence type="ECO:0000313" key="1">
    <source>
        <dbReference type="Proteomes" id="UP000095283"/>
    </source>
</evidence>
<evidence type="ECO:0000313" key="2">
    <source>
        <dbReference type="WBParaSite" id="Hba_18426"/>
    </source>
</evidence>
<proteinExistence type="predicted"/>